<reference evidence="1 2" key="1">
    <citation type="submission" date="2018-02" db="EMBL/GenBank/DDBJ databases">
        <title>Complete genome sequence of Streptomyces dengpaensis, the producer of angucyclines.</title>
        <authorList>
            <person name="Yumei L."/>
        </authorList>
    </citation>
    <scope>NUCLEOTIDE SEQUENCE [LARGE SCALE GENOMIC DNA]</scope>
    <source>
        <strain evidence="1 2">XZHG99</strain>
    </source>
</reference>
<sequence>MSHDIDMVRFLRNRYDEDERTARAAMWDEESGVWTARPPQASYERYTVADYCDDGVVVVTPENADADGVGRHIERHDPARVLREVDAKRRILDDYERYAAERRRELGGWNTDEVSPILTALAVVYADHPDYRPEWGL</sequence>
<proteinExistence type="predicted"/>
<protein>
    <submittedName>
        <fullName evidence="1">Uncharacterized protein</fullName>
    </submittedName>
</protein>
<gene>
    <name evidence="1" type="ORF">C4B68_24455</name>
</gene>
<dbReference type="InterPro" id="IPR046193">
    <property type="entry name" value="DUF6221"/>
</dbReference>
<dbReference type="RefSeq" id="WP_099504327.1">
    <property type="nucleotide sequence ID" value="NZ_CP026652.1"/>
</dbReference>
<dbReference type="Pfam" id="PF19730">
    <property type="entry name" value="DUF6221"/>
    <property type="match status" value="1"/>
</dbReference>
<dbReference type="Proteomes" id="UP000238413">
    <property type="component" value="Chromosome"/>
</dbReference>
<organism evidence="1 2">
    <name type="scientific">Streptomyces dengpaensis</name>
    <dbReference type="NCBI Taxonomy" id="2049881"/>
    <lineage>
        <taxon>Bacteria</taxon>
        <taxon>Bacillati</taxon>
        <taxon>Actinomycetota</taxon>
        <taxon>Actinomycetes</taxon>
        <taxon>Kitasatosporales</taxon>
        <taxon>Streptomycetaceae</taxon>
        <taxon>Streptomyces</taxon>
    </lineage>
</organism>
<accession>A0ABN5I5Q8</accession>
<keyword evidence="2" id="KW-1185">Reference proteome</keyword>
<name>A0ABN5I5Q8_9ACTN</name>
<evidence type="ECO:0000313" key="1">
    <source>
        <dbReference type="EMBL" id="AVH58397.1"/>
    </source>
</evidence>
<evidence type="ECO:0000313" key="2">
    <source>
        <dbReference type="Proteomes" id="UP000238413"/>
    </source>
</evidence>
<dbReference type="EMBL" id="CP026652">
    <property type="protein sequence ID" value="AVH58397.1"/>
    <property type="molecule type" value="Genomic_DNA"/>
</dbReference>